<dbReference type="Proteomes" id="UP000438429">
    <property type="component" value="Unassembled WGS sequence"/>
</dbReference>
<reference evidence="1 2" key="1">
    <citation type="submission" date="2019-06" db="EMBL/GenBank/DDBJ databases">
        <title>Draft genomes of female and male turbot (Scophthalmus maximus).</title>
        <authorList>
            <person name="Xu H."/>
            <person name="Xu X.-W."/>
            <person name="Shao C."/>
            <person name="Chen S."/>
        </authorList>
    </citation>
    <scope>NUCLEOTIDE SEQUENCE [LARGE SCALE GENOMIC DNA]</scope>
    <source>
        <strain evidence="1">Ysfricsl-2016a</strain>
        <tissue evidence="1">Blood</tissue>
    </source>
</reference>
<evidence type="ECO:0000313" key="2">
    <source>
        <dbReference type="Proteomes" id="UP000438429"/>
    </source>
</evidence>
<dbReference type="AlphaFoldDB" id="A0A6A4RXM7"/>
<protein>
    <submittedName>
        <fullName evidence="1">Uncharacterized protein</fullName>
    </submittedName>
</protein>
<comment type="caution">
    <text evidence="1">The sequence shown here is derived from an EMBL/GenBank/DDBJ whole genome shotgun (WGS) entry which is preliminary data.</text>
</comment>
<name>A0A6A4RXM7_SCOMX</name>
<accession>A0A6A4RXM7</accession>
<sequence>MPFTQLESGVLRSFLGWKEENTDGAQTCFDSDSLEILPSVSDSVSLQCDGLNLLTSDSADHAGGTIRRACQCGSAFFDQPIVWQEYIKREDSCQESVSRRETIRQMWHSFNGGNLIREPPPPPLLMMGFLEPNVELVHTLLLRDVNVEPVSRRLCWRDAN</sequence>
<proteinExistence type="predicted"/>
<dbReference type="EMBL" id="VEVO01000022">
    <property type="protein sequence ID" value="KAF0023862.1"/>
    <property type="molecule type" value="Genomic_DNA"/>
</dbReference>
<gene>
    <name evidence="1" type="ORF">F2P81_024492</name>
</gene>
<evidence type="ECO:0000313" key="1">
    <source>
        <dbReference type="EMBL" id="KAF0023862.1"/>
    </source>
</evidence>
<organism evidence="1 2">
    <name type="scientific">Scophthalmus maximus</name>
    <name type="common">Turbot</name>
    <name type="synonym">Psetta maxima</name>
    <dbReference type="NCBI Taxonomy" id="52904"/>
    <lineage>
        <taxon>Eukaryota</taxon>
        <taxon>Metazoa</taxon>
        <taxon>Chordata</taxon>
        <taxon>Craniata</taxon>
        <taxon>Vertebrata</taxon>
        <taxon>Euteleostomi</taxon>
        <taxon>Actinopterygii</taxon>
        <taxon>Neopterygii</taxon>
        <taxon>Teleostei</taxon>
        <taxon>Neoteleostei</taxon>
        <taxon>Acanthomorphata</taxon>
        <taxon>Carangaria</taxon>
        <taxon>Pleuronectiformes</taxon>
        <taxon>Pleuronectoidei</taxon>
        <taxon>Scophthalmidae</taxon>
        <taxon>Scophthalmus</taxon>
    </lineage>
</organism>